<feature type="signal peptide" evidence="8">
    <location>
        <begin position="1"/>
        <end position="19"/>
    </location>
</feature>
<accession>A0A168CEP2</accession>
<dbReference type="InterPro" id="IPR002016">
    <property type="entry name" value="Haem_peroxidase"/>
</dbReference>
<keyword evidence="5" id="KW-0472">Membrane</keyword>
<evidence type="ECO:0000256" key="7">
    <source>
        <dbReference type="RuleBase" id="RU004241"/>
    </source>
</evidence>
<dbReference type="InterPro" id="IPR002889">
    <property type="entry name" value="WSC_carb-bd"/>
</dbReference>
<comment type="similarity">
    <text evidence="7">Belongs to the peroxidase family.</text>
</comment>
<dbReference type="EMBL" id="AZGY01000007">
    <property type="protein sequence ID" value="KZZ96499.1"/>
    <property type="molecule type" value="Genomic_DNA"/>
</dbReference>
<protein>
    <submittedName>
        <fullName evidence="11">WSC domain containing protein</fullName>
    </submittedName>
</protein>
<feature type="domain" description="Plant heme peroxidase family profile" evidence="9">
    <location>
        <begin position="121"/>
        <end position="337"/>
    </location>
</feature>
<keyword evidence="12" id="KW-1185">Reference proteome</keyword>
<dbReference type="Proteomes" id="UP000078544">
    <property type="component" value="Unassembled WGS sequence"/>
</dbReference>
<keyword evidence="3 8" id="KW-0732">Signal</keyword>
<evidence type="ECO:0000313" key="12">
    <source>
        <dbReference type="Proteomes" id="UP000078544"/>
    </source>
</evidence>
<evidence type="ECO:0000256" key="2">
    <source>
        <dbReference type="ARBA" id="ARBA00022692"/>
    </source>
</evidence>
<evidence type="ECO:0000256" key="3">
    <source>
        <dbReference type="ARBA" id="ARBA00022729"/>
    </source>
</evidence>
<evidence type="ECO:0000256" key="5">
    <source>
        <dbReference type="ARBA" id="ARBA00023136"/>
    </source>
</evidence>
<comment type="caution">
    <text evidence="11">The sequence shown here is derived from an EMBL/GenBank/DDBJ whole genome shotgun (WGS) entry which is preliminary data.</text>
</comment>
<evidence type="ECO:0000259" key="9">
    <source>
        <dbReference type="PROSITE" id="PS50873"/>
    </source>
</evidence>
<dbReference type="Pfam" id="PF01822">
    <property type="entry name" value="WSC"/>
    <property type="match status" value="3"/>
</dbReference>
<dbReference type="InterPro" id="IPR010255">
    <property type="entry name" value="Haem_peroxidase_sf"/>
</dbReference>
<dbReference type="PANTHER" id="PTHR24269:SF16">
    <property type="entry name" value="PROTEIN SLG1"/>
    <property type="match status" value="1"/>
</dbReference>
<dbReference type="InterPro" id="IPR051836">
    <property type="entry name" value="Kremen_rcpt"/>
</dbReference>
<dbReference type="OrthoDB" id="5985073at2759"/>
<dbReference type="PANTHER" id="PTHR24269">
    <property type="entry name" value="KREMEN PROTEIN"/>
    <property type="match status" value="1"/>
</dbReference>
<dbReference type="GO" id="GO:0020037">
    <property type="term" value="F:heme binding"/>
    <property type="evidence" value="ECO:0007669"/>
    <property type="project" value="InterPro"/>
</dbReference>
<comment type="subcellular location">
    <subcellularLocation>
        <location evidence="1">Membrane</location>
        <topology evidence="1">Single-pass membrane protein</topology>
    </subcellularLocation>
</comment>
<sequence length="1024" mass="106309">MKAAAIVLGLLGLAGSAVADPTWPSDIDELEEIMYQINSFRSRKFADTVNPCTTEASGPGRRNAAEWLRSAFHDMSTANTFFKTGGLDGSLQYELDNGENTGPGHRTTLKFMAPFVTTRSSLADLLALGVYMSVRSCAGPDGPIIPIRAGRKDAAQAGSPGVPQPQNSAFTFKQQFERMGFTTEEMIQVTACGHTIGGVHQDEFPELMPAKVVNRNVPLDSTDAVFDNKVVTEYLSGNTTNPLVVGTSVKINKNSDFKVFNSDGNKTMSALADTKNFTAACQATLQKMIDVVPSGSTLGDPIVPYTVKPVNLQLTLTNGGNALQLTGYIRVRTTGLAQDAIKNVAFTYKNRYGSPVCGLSSCTIVSTVQGIGKGFDDTFSFYPMQAVIPASTGISAFYVTVFSKDGTAKVYDNNGKGYPLQDDVLFQAPQSCIAGSSGSLTITAAVRNEIASKGASASITYKTPQEKSPVAALNNATVALKKGSCNGRYTMFSAEYTIPGGLPYESRVDVMAGDKADTFKAVTDVGGTCMAFPNAAICEAGEPPVNSTASATVSGSAVVTETVSMTSSKSLIKTLNSTSSSSVASTAVSSSAVLTRGVSTSSSKSPVTTSTASSPSAVSATISGSAILTRGVSTSSTKSPVATSTASPSSAASATISGSAVVTGTVSVSSSKSPITSTSSSTAAGVKPTHRVTVGGFKRVSCWTEGVGIRALSGISFVNDTMTLDRCAAYCSAYVYWGTEYGRECYCSNTLDKSSTEAPAGDCDMVCGGEPGAYCGAGDRLELYSTTSAPTTPTPTATLSHKPTVSPYSLVGCWTEGNGVRALSQASTVSDKMTLEACATFCKSFKYFGTEYGSECYCGSYLAETSKTAPGQDCNMPCSGDAYQYCGGSGGRLELYQNPNITTGNPEQPAAAGNFVLVGCQTEGNATRALSGSLVAQDDMTNEVCAGLCKDYEYFGTEYGRECYCGNALASSSLVAPAAECRMLCAGSNTQYCGAGDRLSVYKKKAAPATGAGGKGKAGKRRVI</sequence>
<dbReference type="PROSITE" id="PS51212">
    <property type="entry name" value="WSC"/>
    <property type="match status" value="3"/>
</dbReference>
<dbReference type="SUPFAM" id="SSF48113">
    <property type="entry name" value="Heme-dependent peroxidases"/>
    <property type="match status" value="1"/>
</dbReference>
<evidence type="ECO:0000256" key="6">
    <source>
        <dbReference type="ARBA" id="ARBA00023180"/>
    </source>
</evidence>
<gene>
    <name evidence="11" type="ORF">AAL_03728</name>
</gene>
<feature type="domain" description="WSC" evidence="10">
    <location>
        <begin position="807"/>
        <end position="899"/>
    </location>
</feature>
<evidence type="ECO:0000256" key="1">
    <source>
        <dbReference type="ARBA" id="ARBA00004167"/>
    </source>
</evidence>
<evidence type="ECO:0000256" key="8">
    <source>
        <dbReference type="SAM" id="SignalP"/>
    </source>
</evidence>
<proteinExistence type="inferred from homology"/>
<reference evidence="11 12" key="1">
    <citation type="journal article" date="2016" name="Genome Biol. Evol.">
        <title>Divergent and convergent evolution of fungal pathogenicity.</title>
        <authorList>
            <person name="Shang Y."/>
            <person name="Xiao G."/>
            <person name="Zheng P."/>
            <person name="Cen K."/>
            <person name="Zhan S."/>
            <person name="Wang C."/>
        </authorList>
    </citation>
    <scope>NUCLEOTIDE SEQUENCE [LARGE SCALE GENOMIC DNA]</scope>
    <source>
        <strain evidence="11 12">RCEF 2490</strain>
    </source>
</reference>
<dbReference type="Pfam" id="PF00141">
    <property type="entry name" value="peroxidase"/>
    <property type="match status" value="1"/>
</dbReference>
<dbReference type="PROSITE" id="PS50873">
    <property type="entry name" value="PEROXIDASE_4"/>
    <property type="match status" value="1"/>
</dbReference>
<feature type="chain" id="PRO_5007895919" evidence="8">
    <location>
        <begin position="20"/>
        <end position="1024"/>
    </location>
</feature>
<dbReference type="STRING" id="1081109.A0A168CEP2"/>
<keyword evidence="4" id="KW-1133">Transmembrane helix</keyword>
<feature type="domain" description="WSC" evidence="10">
    <location>
        <begin position="696"/>
        <end position="787"/>
    </location>
</feature>
<dbReference type="GO" id="GO:0004601">
    <property type="term" value="F:peroxidase activity"/>
    <property type="evidence" value="ECO:0007669"/>
    <property type="project" value="InterPro"/>
</dbReference>
<dbReference type="GO" id="GO:0006979">
    <property type="term" value="P:response to oxidative stress"/>
    <property type="evidence" value="ECO:0007669"/>
    <property type="project" value="InterPro"/>
</dbReference>
<dbReference type="Gene3D" id="1.10.520.10">
    <property type="match status" value="1"/>
</dbReference>
<keyword evidence="6" id="KW-0325">Glycoprotein</keyword>
<feature type="domain" description="WSC" evidence="10">
    <location>
        <begin position="914"/>
        <end position="1005"/>
    </location>
</feature>
<dbReference type="SMART" id="SM00321">
    <property type="entry name" value="WSC"/>
    <property type="match status" value="3"/>
</dbReference>
<evidence type="ECO:0000313" key="11">
    <source>
        <dbReference type="EMBL" id="KZZ96499.1"/>
    </source>
</evidence>
<dbReference type="GO" id="GO:0005886">
    <property type="term" value="C:plasma membrane"/>
    <property type="evidence" value="ECO:0007669"/>
    <property type="project" value="TreeGrafter"/>
</dbReference>
<evidence type="ECO:0000256" key="4">
    <source>
        <dbReference type="ARBA" id="ARBA00022989"/>
    </source>
</evidence>
<keyword evidence="2" id="KW-0812">Transmembrane</keyword>
<name>A0A168CEP2_9HYPO</name>
<organism evidence="11 12">
    <name type="scientific">Moelleriella libera RCEF 2490</name>
    <dbReference type="NCBI Taxonomy" id="1081109"/>
    <lineage>
        <taxon>Eukaryota</taxon>
        <taxon>Fungi</taxon>
        <taxon>Dikarya</taxon>
        <taxon>Ascomycota</taxon>
        <taxon>Pezizomycotina</taxon>
        <taxon>Sordariomycetes</taxon>
        <taxon>Hypocreomycetidae</taxon>
        <taxon>Hypocreales</taxon>
        <taxon>Clavicipitaceae</taxon>
        <taxon>Moelleriella</taxon>
    </lineage>
</organism>
<dbReference type="Gene3D" id="1.10.420.10">
    <property type="entry name" value="Peroxidase, domain 2"/>
    <property type="match status" value="1"/>
</dbReference>
<evidence type="ECO:0000259" key="10">
    <source>
        <dbReference type="PROSITE" id="PS51212"/>
    </source>
</evidence>
<dbReference type="AlphaFoldDB" id="A0A168CEP2"/>
<dbReference type="FunFam" id="1.10.520.10:FF:000020">
    <property type="entry name" value="Peroxisomal ascorbate peroxidase"/>
    <property type="match status" value="1"/>
</dbReference>